<sequence length="210" mass="22921">MSHDTSIDLGDPLAVSSRVADLAERASAYAPDLAWHGERVADLAAHVARRLGLRGADLLRLRWAALLHDVGKTTWPLELWTKPGDLTAHERLFVNLHVQASERLVVEHGLTDLAPGVRHHHERWDGGGYPDKLGGAAIPFAARVIAVADVYDVLCHGRPYRRALDERAALAELRRCAGTQFDPRCVDALVETVTGGARRHLAAPTLLPVT</sequence>
<comment type="caution">
    <text evidence="3">The sequence shown here is derived from an EMBL/GenBank/DDBJ whole genome shotgun (WGS) entry which is preliminary data.</text>
</comment>
<dbReference type="PANTHER" id="PTHR45228">
    <property type="entry name" value="CYCLIC DI-GMP PHOSPHODIESTERASE TM_0186-RELATED"/>
    <property type="match status" value="1"/>
</dbReference>
<dbReference type="PANTHER" id="PTHR45228:SF4">
    <property type="entry name" value="LIPOPROTEIN"/>
    <property type="match status" value="1"/>
</dbReference>
<feature type="domain" description="HD-GYP" evidence="2">
    <location>
        <begin position="11"/>
        <end position="205"/>
    </location>
</feature>
<dbReference type="InterPro" id="IPR037522">
    <property type="entry name" value="HD_GYP_dom"/>
</dbReference>
<dbReference type="OrthoDB" id="10822at2"/>
<gene>
    <name evidence="3" type="ORF">DES52_101380</name>
</gene>
<dbReference type="InterPro" id="IPR006674">
    <property type="entry name" value="HD_domain"/>
</dbReference>
<organism evidence="3 4">
    <name type="scientific">Deinococcus yavapaiensis KR-236</name>
    <dbReference type="NCBI Taxonomy" id="694435"/>
    <lineage>
        <taxon>Bacteria</taxon>
        <taxon>Thermotogati</taxon>
        <taxon>Deinococcota</taxon>
        <taxon>Deinococci</taxon>
        <taxon>Deinococcales</taxon>
        <taxon>Deinococcaceae</taxon>
        <taxon>Deinococcus</taxon>
    </lineage>
</organism>
<dbReference type="Proteomes" id="UP000248326">
    <property type="component" value="Unassembled WGS sequence"/>
</dbReference>
<dbReference type="SUPFAM" id="SSF109604">
    <property type="entry name" value="HD-domain/PDEase-like"/>
    <property type="match status" value="1"/>
</dbReference>
<dbReference type="SMART" id="SM00471">
    <property type="entry name" value="HDc"/>
    <property type="match status" value="1"/>
</dbReference>
<dbReference type="GO" id="GO:0016740">
    <property type="term" value="F:transferase activity"/>
    <property type="evidence" value="ECO:0007669"/>
    <property type="project" value="UniProtKB-KW"/>
</dbReference>
<evidence type="ECO:0000313" key="4">
    <source>
        <dbReference type="Proteomes" id="UP000248326"/>
    </source>
</evidence>
<dbReference type="AlphaFoldDB" id="A0A318SHG2"/>
<dbReference type="EMBL" id="QJSX01000001">
    <property type="protein sequence ID" value="PYE56575.1"/>
    <property type="molecule type" value="Genomic_DNA"/>
</dbReference>
<feature type="domain" description="HD" evidence="1">
    <location>
        <begin position="33"/>
        <end position="154"/>
    </location>
</feature>
<dbReference type="RefSeq" id="WP_110885048.1">
    <property type="nucleotide sequence ID" value="NZ_QJSX01000001.1"/>
</dbReference>
<evidence type="ECO:0000259" key="2">
    <source>
        <dbReference type="PROSITE" id="PS51832"/>
    </source>
</evidence>
<dbReference type="PROSITE" id="PS51832">
    <property type="entry name" value="HD_GYP"/>
    <property type="match status" value="1"/>
</dbReference>
<dbReference type="InterPro" id="IPR052020">
    <property type="entry name" value="Cyclic_di-GMP/3'3'-cGAMP_PDE"/>
</dbReference>
<evidence type="ECO:0000259" key="1">
    <source>
        <dbReference type="PROSITE" id="PS51831"/>
    </source>
</evidence>
<protein>
    <submittedName>
        <fullName evidence="3">Putative nucleotidyltransferase with HDIG domain</fullName>
    </submittedName>
</protein>
<evidence type="ECO:0000313" key="3">
    <source>
        <dbReference type="EMBL" id="PYE56575.1"/>
    </source>
</evidence>
<dbReference type="Pfam" id="PF13487">
    <property type="entry name" value="HD_5"/>
    <property type="match status" value="1"/>
</dbReference>
<accession>A0A318SHG2</accession>
<dbReference type="InterPro" id="IPR003607">
    <property type="entry name" value="HD/PDEase_dom"/>
</dbReference>
<keyword evidence="4" id="KW-1185">Reference proteome</keyword>
<dbReference type="CDD" id="cd00077">
    <property type="entry name" value="HDc"/>
    <property type="match status" value="1"/>
</dbReference>
<dbReference type="InterPro" id="IPR006675">
    <property type="entry name" value="HDIG_dom"/>
</dbReference>
<dbReference type="PROSITE" id="PS51831">
    <property type="entry name" value="HD"/>
    <property type="match status" value="1"/>
</dbReference>
<dbReference type="Gene3D" id="1.10.3210.10">
    <property type="entry name" value="Hypothetical protein af1432"/>
    <property type="match status" value="1"/>
</dbReference>
<dbReference type="NCBIfam" id="TIGR00277">
    <property type="entry name" value="HDIG"/>
    <property type="match status" value="1"/>
</dbReference>
<keyword evidence="3" id="KW-0808">Transferase</keyword>
<name>A0A318SHG2_9DEIO</name>
<proteinExistence type="predicted"/>
<reference evidence="3 4" key="1">
    <citation type="submission" date="2018-06" db="EMBL/GenBank/DDBJ databases">
        <title>Genomic Encyclopedia of Type Strains, Phase IV (KMG-IV): sequencing the most valuable type-strain genomes for metagenomic binning, comparative biology and taxonomic classification.</title>
        <authorList>
            <person name="Goeker M."/>
        </authorList>
    </citation>
    <scope>NUCLEOTIDE SEQUENCE [LARGE SCALE GENOMIC DNA]</scope>
    <source>
        <strain evidence="3 4">DSM 18048</strain>
    </source>
</reference>